<dbReference type="RefSeq" id="WP_188967810.1">
    <property type="nucleotide sequence ID" value="NZ_BMKW01000007.1"/>
</dbReference>
<keyword evidence="4 9" id="KW-1003">Cell membrane</keyword>
<feature type="domain" description="AprE-like long alpha-helical hairpin" evidence="12">
    <location>
        <begin position="123"/>
        <end position="301"/>
    </location>
</feature>
<dbReference type="Pfam" id="PF26002">
    <property type="entry name" value="Beta-barrel_AprE"/>
    <property type="match status" value="1"/>
</dbReference>
<dbReference type="Gene3D" id="2.40.50.100">
    <property type="match status" value="1"/>
</dbReference>
<evidence type="ECO:0000313" key="15">
    <source>
        <dbReference type="Proteomes" id="UP000661507"/>
    </source>
</evidence>
<evidence type="ECO:0000256" key="2">
    <source>
        <dbReference type="ARBA" id="ARBA00009477"/>
    </source>
</evidence>
<feature type="domain" description="AprE-like beta-barrel" evidence="13">
    <location>
        <begin position="346"/>
        <end position="430"/>
    </location>
</feature>
<evidence type="ECO:0000256" key="4">
    <source>
        <dbReference type="ARBA" id="ARBA00022475"/>
    </source>
</evidence>
<accession>A0A917KLY5</accession>
<evidence type="ECO:0000256" key="5">
    <source>
        <dbReference type="ARBA" id="ARBA00022519"/>
    </source>
</evidence>
<dbReference type="AlphaFoldDB" id="A0A917KLY5"/>
<keyword evidence="5 9" id="KW-0997">Cell inner membrane</keyword>
<dbReference type="InterPro" id="IPR010129">
    <property type="entry name" value="T1SS_HlyD"/>
</dbReference>
<comment type="subcellular location">
    <subcellularLocation>
        <location evidence="1 9">Cell inner membrane</location>
        <topology evidence="1 9">Single-pass membrane protein</topology>
    </subcellularLocation>
</comment>
<comment type="similarity">
    <text evidence="2 9">Belongs to the membrane fusion protein (MFP) (TC 8.A.1) family.</text>
</comment>
<evidence type="ECO:0000256" key="7">
    <source>
        <dbReference type="ARBA" id="ARBA00022989"/>
    </source>
</evidence>
<evidence type="ECO:0000259" key="12">
    <source>
        <dbReference type="Pfam" id="PF25994"/>
    </source>
</evidence>
<dbReference type="NCBIfam" id="TIGR01843">
    <property type="entry name" value="type_I_hlyD"/>
    <property type="match status" value="1"/>
</dbReference>
<reference evidence="14" key="2">
    <citation type="submission" date="2020-09" db="EMBL/GenBank/DDBJ databases">
        <authorList>
            <person name="Sun Q."/>
            <person name="Zhou Y."/>
        </authorList>
    </citation>
    <scope>NUCLEOTIDE SEQUENCE</scope>
    <source>
        <strain evidence="14">CGMCC 1.3617</strain>
    </source>
</reference>
<evidence type="ECO:0000256" key="11">
    <source>
        <dbReference type="SAM" id="MobiDB-lite"/>
    </source>
</evidence>
<reference evidence="14" key="1">
    <citation type="journal article" date="2014" name="Int. J. Syst. Evol. Microbiol.">
        <title>Complete genome sequence of Corynebacterium casei LMG S-19264T (=DSM 44701T), isolated from a smear-ripened cheese.</title>
        <authorList>
            <consortium name="US DOE Joint Genome Institute (JGI-PGF)"/>
            <person name="Walter F."/>
            <person name="Albersmeier A."/>
            <person name="Kalinowski J."/>
            <person name="Ruckert C."/>
        </authorList>
    </citation>
    <scope>NUCLEOTIDE SEQUENCE</scope>
    <source>
        <strain evidence="14">CGMCC 1.3617</strain>
    </source>
</reference>
<evidence type="ECO:0000256" key="10">
    <source>
        <dbReference type="SAM" id="Coils"/>
    </source>
</evidence>
<keyword evidence="10" id="KW-0175">Coiled coil</keyword>
<gene>
    <name evidence="14" type="ORF">GCM10011320_29140</name>
</gene>
<feature type="region of interest" description="Disordered" evidence="11">
    <location>
        <begin position="1"/>
        <end position="27"/>
    </location>
</feature>
<proteinExistence type="inferred from homology"/>
<dbReference type="GO" id="GO:0015031">
    <property type="term" value="P:protein transport"/>
    <property type="evidence" value="ECO:0007669"/>
    <property type="project" value="InterPro"/>
</dbReference>
<sequence length="460" mass="50509">MTPPDLRSVEGGKATPRPSPAPRLTPAQRAAFQPEAIALEQKPPRFISRMVLYAAAAFIVSAVAWAALSHVDRVVVATGRLISTTPNLVVQPLETSVIRELNVAPGDVVRAGATLATLDPTFAAADLAQLRVRLAARSAQVARLEAELEGHDYAPGADADAEQRLQQATFAQRSAFRRARLAEFDARIASTQASIVTSRRDQEVLSTRLDVLRELEAMRAQLLATQIGSRVLLLETRNNRLELEGRIEHLRANLDELSHDVLRIQAERRGFTEDQRQQMFEELVRVRSERDAAREELTKAELRRSMVVLTAPTDAVVLEVAARSVGSVVREAEALFTLVPLDAVLEAELTIAPADVGRLDVGQSVRVKFDAFPYQEHGTAEGHLRTISEGAFPRERENNGETAYRGRVTLEGVNLRGVPSPVRLLPGMTLVGEAQIGSRNLLAYFAYPLLRGLDESLREP</sequence>
<organism evidence="14 15">
    <name type="scientific">Neoroseomonas lacus</name>
    <dbReference type="NCBI Taxonomy" id="287609"/>
    <lineage>
        <taxon>Bacteria</taxon>
        <taxon>Pseudomonadati</taxon>
        <taxon>Pseudomonadota</taxon>
        <taxon>Alphaproteobacteria</taxon>
        <taxon>Acetobacterales</taxon>
        <taxon>Acetobacteraceae</taxon>
        <taxon>Neoroseomonas</taxon>
    </lineage>
</organism>
<protein>
    <recommendedName>
        <fullName evidence="9">Membrane fusion protein (MFP) family protein</fullName>
    </recommendedName>
</protein>
<evidence type="ECO:0000256" key="9">
    <source>
        <dbReference type="RuleBase" id="RU365093"/>
    </source>
</evidence>
<keyword evidence="6 9" id="KW-0812">Transmembrane</keyword>
<comment type="caution">
    <text evidence="14">The sequence shown here is derived from an EMBL/GenBank/DDBJ whole genome shotgun (WGS) entry which is preliminary data.</text>
</comment>
<keyword evidence="8 9" id="KW-0472">Membrane</keyword>
<dbReference type="InterPro" id="IPR050739">
    <property type="entry name" value="MFP"/>
</dbReference>
<evidence type="ECO:0000256" key="6">
    <source>
        <dbReference type="ARBA" id="ARBA00022692"/>
    </source>
</evidence>
<dbReference type="Gene3D" id="2.40.30.170">
    <property type="match status" value="1"/>
</dbReference>
<dbReference type="PANTHER" id="PTHR30386">
    <property type="entry name" value="MEMBRANE FUSION SUBUNIT OF EMRAB-TOLC MULTIDRUG EFFLUX PUMP"/>
    <property type="match status" value="1"/>
</dbReference>
<evidence type="ECO:0000313" key="14">
    <source>
        <dbReference type="EMBL" id="GGJ20034.1"/>
    </source>
</evidence>
<dbReference type="InterPro" id="IPR058781">
    <property type="entry name" value="HH_AprE-like"/>
</dbReference>
<dbReference type="InterPro" id="IPR058982">
    <property type="entry name" value="Beta-barrel_AprE"/>
</dbReference>
<feature type="transmembrane region" description="Helical" evidence="9">
    <location>
        <begin position="50"/>
        <end position="68"/>
    </location>
</feature>
<dbReference type="Proteomes" id="UP000661507">
    <property type="component" value="Unassembled WGS sequence"/>
</dbReference>
<dbReference type="SUPFAM" id="SSF111369">
    <property type="entry name" value="HlyD-like secretion proteins"/>
    <property type="match status" value="1"/>
</dbReference>
<feature type="coiled-coil region" evidence="10">
    <location>
        <begin position="233"/>
        <end position="303"/>
    </location>
</feature>
<dbReference type="PANTHER" id="PTHR30386:SF26">
    <property type="entry name" value="TRANSPORT PROTEIN COMB"/>
    <property type="match status" value="1"/>
</dbReference>
<evidence type="ECO:0000256" key="8">
    <source>
        <dbReference type="ARBA" id="ARBA00023136"/>
    </source>
</evidence>
<dbReference type="PRINTS" id="PR01490">
    <property type="entry name" value="RTXTOXIND"/>
</dbReference>
<evidence type="ECO:0000256" key="1">
    <source>
        <dbReference type="ARBA" id="ARBA00004377"/>
    </source>
</evidence>
<dbReference type="Pfam" id="PF25994">
    <property type="entry name" value="HH_AprE"/>
    <property type="match status" value="1"/>
</dbReference>
<name>A0A917KLY5_9PROT</name>
<dbReference type="EMBL" id="BMKW01000007">
    <property type="protein sequence ID" value="GGJ20034.1"/>
    <property type="molecule type" value="Genomic_DNA"/>
</dbReference>
<evidence type="ECO:0000256" key="3">
    <source>
        <dbReference type="ARBA" id="ARBA00022448"/>
    </source>
</evidence>
<evidence type="ECO:0000259" key="13">
    <source>
        <dbReference type="Pfam" id="PF26002"/>
    </source>
</evidence>
<keyword evidence="3 9" id="KW-0813">Transport</keyword>
<keyword evidence="15" id="KW-1185">Reference proteome</keyword>
<keyword evidence="7 9" id="KW-1133">Transmembrane helix</keyword>
<dbReference type="GO" id="GO:0005886">
    <property type="term" value="C:plasma membrane"/>
    <property type="evidence" value="ECO:0007669"/>
    <property type="project" value="UniProtKB-SubCell"/>
</dbReference>